<evidence type="ECO:0000313" key="7">
    <source>
        <dbReference type="EMBL" id="KAI7736593.1"/>
    </source>
</evidence>
<evidence type="ECO:0000259" key="6">
    <source>
        <dbReference type="PROSITE" id="PS50195"/>
    </source>
</evidence>
<dbReference type="GO" id="GO:0035091">
    <property type="term" value="F:phosphatidylinositol binding"/>
    <property type="evidence" value="ECO:0007669"/>
    <property type="project" value="InterPro"/>
</dbReference>
<dbReference type="PROSITE" id="PS50195">
    <property type="entry name" value="PX"/>
    <property type="match status" value="1"/>
</dbReference>
<dbReference type="PANTHER" id="PTHR12326">
    <property type="entry name" value="PLECKSTRIN HOMOLOGY DOMAIN CONTAINING PROTEIN"/>
    <property type="match status" value="1"/>
</dbReference>
<evidence type="ECO:0000256" key="4">
    <source>
        <dbReference type="ARBA" id="ARBA00022833"/>
    </source>
</evidence>
<evidence type="ECO:0000313" key="8">
    <source>
        <dbReference type="Proteomes" id="UP001206925"/>
    </source>
</evidence>
<organism evidence="7 8">
    <name type="scientific">Ambrosia artemisiifolia</name>
    <name type="common">Common ragweed</name>
    <dbReference type="NCBI Taxonomy" id="4212"/>
    <lineage>
        <taxon>Eukaryota</taxon>
        <taxon>Viridiplantae</taxon>
        <taxon>Streptophyta</taxon>
        <taxon>Embryophyta</taxon>
        <taxon>Tracheophyta</taxon>
        <taxon>Spermatophyta</taxon>
        <taxon>Magnoliopsida</taxon>
        <taxon>eudicotyledons</taxon>
        <taxon>Gunneridae</taxon>
        <taxon>Pentapetalae</taxon>
        <taxon>asterids</taxon>
        <taxon>campanulids</taxon>
        <taxon>Asterales</taxon>
        <taxon>Asteraceae</taxon>
        <taxon>Asteroideae</taxon>
        <taxon>Heliantheae alliance</taxon>
        <taxon>Heliantheae</taxon>
        <taxon>Ambrosia</taxon>
    </lineage>
</organism>
<feature type="region of interest" description="Disordered" evidence="5">
    <location>
        <begin position="502"/>
        <end position="532"/>
    </location>
</feature>
<feature type="non-terminal residue" evidence="7">
    <location>
        <position position="921"/>
    </location>
</feature>
<dbReference type="GO" id="GO:0008270">
    <property type="term" value="F:zinc ion binding"/>
    <property type="evidence" value="ECO:0007669"/>
    <property type="project" value="UniProtKB-KW"/>
</dbReference>
<dbReference type="SUPFAM" id="SSF64268">
    <property type="entry name" value="PX domain"/>
    <property type="match status" value="1"/>
</dbReference>
<keyword evidence="3" id="KW-0863">Zinc-finger</keyword>
<keyword evidence="2" id="KW-0677">Repeat</keyword>
<keyword evidence="4" id="KW-0862">Zinc</keyword>
<dbReference type="Pfam" id="PF00787">
    <property type="entry name" value="PX"/>
    <property type="match status" value="1"/>
</dbReference>
<dbReference type="CDD" id="cd06093">
    <property type="entry name" value="PX_domain"/>
    <property type="match status" value="1"/>
</dbReference>
<comment type="caution">
    <text evidence="7">The sequence shown here is derived from an EMBL/GenBank/DDBJ whole genome shotgun (WGS) entry which is preliminary data.</text>
</comment>
<keyword evidence="1" id="KW-0479">Metal-binding</keyword>
<evidence type="ECO:0000256" key="5">
    <source>
        <dbReference type="SAM" id="MobiDB-lite"/>
    </source>
</evidence>
<evidence type="ECO:0000256" key="3">
    <source>
        <dbReference type="ARBA" id="ARBA00022771"/>
    </source>
</evidence>
<dbReference type="InterPro" id="IPR025258">
    <property type="entry name" value="RH_dom"/>
</dbReference>
<evidence type="ECO:0000256" key="2">
    <source>
        <dbReference type="ARBA" id="ARBA00022737"/>
    </source>
</evidence>
<protein>
    <recommendedName>
        <fullName evidence="6">PX domain-containing protein</fullName>
    </recommendedName>
</protein>
<dbReference type="InterPro" id="IPR001683">
    <property type="entry name" value="PX_dom"/>
</dbReference>
<dbReference type="EMBL" id="JAMZMK010009236">
    <property type="protein sequence ID" value="KAI7736593.1"/>
    <property type="molecule type" value="Genomic_DNA"/>
</dbReference>
<dbReference type="PANTHER" id="PTHR12326:SF3">
    <property type="entry name" value="DIFFERENTIALLY EXPRESSED IN FDCP 8 HOMOLOG"/>
    <property type="match status" value="1"/>
</dbReference>
<accession>A0AAD5C780</accession>
<dbReference type="Pfam" id="PF13901">
    <property type="entry name" value="RH_dom"/>
    <property type="match status" value="1"/>
</dbReference>
<feature type="non-terminal residue" evidence="7">
    <location>
        <position position="1"/>
    </location>
</feature>
<dbReference type="Proteomes" id="UP001206925">
    <property type="component" value="Unassembled WGS sequence"/>
</dbReference>
<dbReference type="SMART" id="SM00312">
    <property type="entry name" value="PX"/>
    <property type="match status" value="1"/>
</dbReference>
<feature type="domain" description="PX" evidence="6">
    <location>
        <begin position="547"/>
        <end position="667"/>
    </location>
</feature>
<name>A0AAD5C780_AMBAR</name>
<dbReference type="GO" id="GO:0016020">
    <property type="term" value="C:membrane"/>
    <property type="evidence" value="ECO:0007669"/>
    <property type="project" value="UniProtKB-ARBA"/>
</dbReference>
<proteinExistence type="predicted"/>
<reference evidence="7" key="1">
    <citation type="submission" date="2022-06" db="EMBL/GenBank/DDBJ databases">
        <title>Uncovering the hologenomic basis of an extraordinary plant invasion.</title>
        <authorList>
            <person name="Bieker V.C."/>
            <person name="Martin M.D."/>
            <person name="Gilbert T."/>
            <person name="Hodgins K."/>
            <person name="Battlay P."/>
            <person name="Petersen B."/>
            <person name="Wilson J."/>
        </authorList>
    </citation>
    <scope>NUCLEOTIDE SEQUENCE</scope>
    <source>
        <strain evidence="7">AA19_3_7</strain>
        <tissue evidence="7">Leaf</tissue>
    </source>
</reference>
<dbReference type="AlphaFoldDB" id="A0AAD5C780"/>
<dbReference type="InterPro" id="IPR051366">
    <property type="entry name" value="DEF8"/>
</dbReference>
<dbReference type="GO" id="GO:0005768">
    <property type="term" value="C:endosome"/>
    <property type="evidence" value="ECO:0007669"/>
    <property type="project" value="UniProtKB-ARBA"/>
</dbReference>
<keyword evidence="8" id="KW-1185">Reference proteome</keyword>
<evidence type="ECO:0000256" key="1">
    <source>
        <dbReference type="ARBA" id="ARBA00022723"/>
    </source>
</evidence>
<dbReference type="SMART" id="SM01175">
    <property type="entry name" value="DUF4206"/>
    <property type="match status" value="1"/>
</dbReference>
<dbReference type="Gene3D" id="3.30.1520.10">
    <property type="entry name" value="Phox-like domain"/>
    <property type="match status" value="1"/>
</dbReference>
<gene>
    <name evidence="7" type="ORF">M8C21_028072</name>
</gene>
<sequence length="921" mass="103189">FVLNQPTITSFVSQLQQHHLSDSLTSPIIRTMNGEGTSESVSLNDKFDDELPAWKVVSDSKLLNNESNEASPVSSRYSSCGESEFDRYCSANSVMGTPSLCGSVGTFQDFVDSDIGSVKSSRFGDLGSLESFSLGGRFENKSLLALGKLGEYRQKTGEQSEQRSVLIENEMKTSLSDFEDEGGVVTWKSEISSEKMQSSSTNEETVEKHMVNVGAEETVNNVFEAETLSQVEHSESEGSMYGYGTDDEEMNGLAFRGYADYSQEKKKDNENSLLMTSTVAYGSDDWNDYMQETMGNPQDLFVKDEIPKHNENEIGIEDHTLKATVVCESVDVSHKPEKVTDLYVVSKQAEDFSQLVTEEVSQDALPEKPENKILNATTDNITLDHVRSTSNQDTEEVSQEVLCEKPENIILNGTTDNITPNHGRSISTQDAEGTAYSLQSLPIINAEKKQNATPMSINIHEDIEMASKAGNYELNEFYDEVVFEMEEILLNSGESPAARFRRGREHPNHVALPSRDGGSTASTSSIDNHHSSIHNPYKIDGIEVIGAKQKKGDVSLGERLVGVKEYTVYKLSVWSGNHRWEVERRYRDFFTLYSRLKSSFASKGLDLPSPWSKVERESRKYFGNSSPDVVLERSVLIQECLQSILHSKFSSNLPNSIIWFLAPPKNGPDVSSQIGNKPVHTLGQSISLIVEIRPHKSMRQMLEGQHYTCAGCHKYFDEGKTRLWEFVQTFGWGKPRVCEYSGQVFCSSCHINETAILPARVLHCWDFKEYPVSQLAKSYLDSIHDKTYFGKKFVKHEEPMLCVGAVNPFLFSKVPPLQHVINVRKRIGRMLPYVRCPFRRSIYKGVGSRRYILESSDFFALKDLVDLSKGVFAALPVMVETISKKIVNHITDECLICYDVGVPCGARQACDDPSSLIFPFQ</sequence>
<dbReference type="InterPro" id="IPR036871">
    <property type="entry name" value="PX_dom_sf"/>
</dbReference>